<accession>A0ABT5GJ78</accession>
<dbReference type="Proteomes" id="UP001150259">
    <property type="component" value="Unassembled WGS sequence"/>
</dbReference>
<proteinExistence type="predicted"/>
<name>A0ABT5GJ78_9MICO</name>
<evidence type="ECO:0000313" key="2">
    <source>
        <dbReference type="Proteomes" id="UP001150259"/>
    </source>
</evidence>
<protein>
    <submittedName>
        <fullName evidence="1">Uncharacterized protein</fullName>
    </submittedName>
</protein>
<evidence type="ECO:0000313" key="1">
    <source>
        <dbReference type="EMBL" id="MDC5697950.1"/>
    </source>
</evidence>
<keyword evidence="2" id="KW-1185">Reference proteome</keyword>
<reference evidence="1 2" key="1">
    <citation type="submission" date="2022-11" db="EMBL/GenBank/DDBJ databases">
        <title>Anaerobic phenanthrene biodegradation by a DNRA strain PheN6.</title>
        <authorList>
            <person name="Zhang Z."/>
        </authorList>
    </citation>
    <scope>NUCLEOTIDE SEQUENCE [LARGE SCALE GENOMIC DNA]</scope>
    <source>
        <strain evidence="1 2">PheN6</strain>
    </source>
</reference>
<dbReference type="EMBL" id="JAPFQL010000048">
    <property type="protein sequence ID" value="MDC5697950.1"/>
    <property type="molecule type" value="Genomic_DNA"/>
</dbReference>
<sequence>MLSISHAPADYLCPFCGIQRGEYDERNQPTDVVAVTDRAYARIAPKWWPGNPGAALGPVAER</sequence>
<comment type="caution">
    <text evidence="1">The sequence shown here is derived from an EMBL/GenBank/DDBJ whole genome shotgun (WGS) entry which is preliminary data.</text>
</comment>
<dbReference type="RefSeq" id="WP_272462524.1">
    <property type="nucleotide sequence ID" value="NZ_JAPFQL010000048.1"/>
</dbReference>
<gene>
    <name evidence="1" type="ORF">OO014_11830</name>
</gene>
<organism evidence="1 2">
    <name type="scientific">Intrasporangium calvum</name>
    <dbReference type="NCBI Taxonomy" id="53358"/>
    <lineage>
        <taxon>Bacteria</taxon>
        <taxon>Bacillati</taxon>
        <taxon>Actinomycetota</taxon>
        <taxon>Actinomycetes</taxon>
        <taxon>Micrococcales</taxon>
        <taxon>Intrasporangiaceae</taxon>
        <taxon>Intrasporangium</taxon>
    </lineage>
</organism>